<gene>
    <name evidence="8" type="ORF">VV02_24235</name>
</gene>
<dbReference type="PRINTS" id="PR01179">
    <property type="entry name" value="ODADCRBXLASE"/>
</dbReference>
<keyword evidence="2 3" id="KW-0663">Pyridoxal phosphate</keyword>
<evidence type="ECO:0000313" key="9">
    <source>
        <dbReference type="Proteomes" id="UP000066480"/>
    </source>
</evidence>
<dbReference type="Proteomes" id="UP000066480">
    <property type="component" value="Chromosome"/>
</dbReference>
<dbReference type="KEGG" id="lmoi:VV02_24235"/>
<dbReference type="InterPro" id="IPR022643">
    <property type="entry name" value="De-COase2_C"/>
</dbReference>
<dbReference type="Pfam" id="PF00278">
    <property type="entry name" value="Orn_DAP_Arg_deC"/>
    <property type="match status" value="1"/>
</dbReference>
<dbReference type="STRING" id="571913.VV02_24235"/>
<dbReference type="GO" id="GO:0009089">
    <property type="term" value="P:lysine biosynthetic process via diaminopimelate"/>
    <property type="evidence" value="ECO:0007669"/>
    <property type="project" value="TreeGrafter"/>
</dbReference>
<proteinExistence type="inferred from homology"/>
<evidence type="ECO:0000256" key="3">
    <source>
        <dbReference type="PIRSR" id="PIRSR600183-50"/>
    </source>
</evidence>
<accession>A0A0K1JNE7</accession>
<dbReference type="Gene3D" id="2.40.37.10">
    <property type="entry name" value="Lyase, Ornithine Decarboxylase, Chain A, domain 1"/>
    <property type="match status" value="1"/>
</dbReference>
<organism evidence="8 9">
    <name type="scientific">Luteipulveratus mongoliensis</name>
    <dbReference type="NCBI Taxonomy" id="571913"/>
    <lineage>
        <taxon>Bacteria</taxon>
        <taxon>Bacillati</taxon>
        <taxon>Actinomycetota</taxon>
        <taxon>Actinomycetes</taxon>
        <taxon>Micrococcales</taxon>
        <taxon>Dermacoccaceae</taxon>
        <taxon>Luteipulveratus</taxon>
    </lineage>
</organism>
<dbReference type="AlphaFoldDB" id="A0A0K1JNE7"/>
<name>A0A0K1JNE7_9MICO</name>
<evidence type="ECO:0000256" key="5">
    <source>
        <dbReference type="SAM" id="MobiDB-lite"/>
    </source>
</evidence>
<dbReference type="SUPFAM" id="SSF51419">
    <property type="entry name" value="PLP-binding barrel"/>
    <property type="match status" value="1"/>
</dbReference>
<protein>
    <recommendedName>
        <fullName evidence="10">Diaminopimelate decarboxylase</fullName>
    </recommendedName>
</protein>
<evidence type="ECO:0000259" key="6">
    <source>
        <dbReference type="Pfam" id="PF00278"/>
    </source>
</evidence>
<dbReference type="InterPro" id="IPR022644">
    <property type="entry name" value="De-COase2_N"/>
</dbReference>
<dbReference type="RefSeq" id="WP_052595811.1">
    <property type="nucleotide sequence ID" value="NZ_CP011112.1"/>
</dbReference>
<comment type="cofactor">
    <cofactor evidence="1 3">
        <name>pyridoxal 5'-phosphate</name>
        <dbReference type="ChEBI" id="CHEBI:597326"/>
    </cofactor>
</comment>
<dbReference type="PATRIC" id="fig|571913.6.peg.4912"/>
<dbReference type="InterPro" id="IPR009006">
    <property type="entry name" value="Ala_racemase/Decarboxylase_C"/>
</dbReference>
<dbReference type="Pfam" id="PF02784">
    <property type="entry name" value="Orn_Arg_deC_N"/>
    <property type="match status" value="1"/>
</dbReference>
<feature type="domain" description="Orn/DAP/Arg decarboxylase 2 C-terminal" evidence="6">
    <location>
        <begin position="18"/>
        <end position="363"/>
    </location>
</feature>
<feature type="domain" description="Orn/DAP/Arg decarboxylase 2 N-terminal" evidence="7">
    <location>
        <begin position="25"/>
        <end position="269"/>
    </location>
</feature>
<comment type="similarity">
    <text evidence="4">Belongs to the Orn/Lys/Arg decarboxylase class-II family.</text>
</comment>
<reference evidence="8 9" key="1">
    <citation type="submission" date="2015-03" db="EMBL/GenBank/DDBJ databases">
        <title>Luteipulveratus halotolerans sp. nov., a novel actinobacterium (Dermacoccaceae) from Sarawak, Malaysia.</title>
        <authorList>
            <person name="Juboi H."/>
            <person name="Basik A."/>
            <person name="Shamsul S.S."/>
            <person name="Arnold P."/>
            <person name="Schmitt E.K."/>
            <person name="Sanglier J.-J."/>
            <person name="Yeo T."/>
        </authorList>
    </citation>
    <scope>NUCLEOTIDE SEQUENCE [LARGE SCALE GENOMIC DNA]</scope>
    <source>
        <strain evidence="8 9">MN07-A0370</strain>
    </source>
</reference>
<dbReference type="PANTHER" id="PTHR43727">
    <property type="entry name" value="DIAMINOPIMELATE DECARBOXYLASE"/>
    <property type="match status" value="1"/>
</dbReference>
<evidence type="ECO:0000256" key="2">
    <source>
        <dbReference type="ARBA" id="ARBA00022898"/>
    </source>
</evidence>
<dbReference type="GO" id="GO:0008836">
    <property type="term" value="F:diaminopimelate decarboxylase activity"/>
    <property type="evidence" value="ECO:0007669"/>
    <property type="project" value="TreeGrafter"/>
</dbReference>
<dbReference type="PANTHER" id="PTHR43727:SF2">
    <property type="entry name" value="GROUP IV DECARBOXYLASE"/>
    <property type="match status" value="1"/>
</dbReference>
<evidence type="ECO:0000313" key="8">
    <source>
        <dbReference type="EMBL" id="AKU18234.1"/>
    </source>
</evidence>
<evidence type="ECO:0000256" key="4">
    <source>
        <dbReference type="RuleBase" id="RU003737"/>
    </source>
</evidence>
<evidence type="ECO:0000259" key="7">
    <source>
        <dbReference type="Pfam" id="PF02784"/>
    </source>
</evidence>
<sequence>MSAVLDLAAAIDEGELPCYIYDLDGLRARAEQVRRTLPPGVELYYAAKANPDAELLRTLADHVDGFETSSAGETAHVAQVVPHGRLAVGGPGKSKDDLTTAVRLGAHRVHVESVTELGRLAEVADTEGRVVDVLLRINPPEAPTGLDALPLAMGGRATPFGMELPDVERCLARLSGLTSLRLKGFHFHVASGLDPAGHAAVAASAIRTVAQLERDFRLAPGEVNLGGGMAVDYASVDGGFDWADWASRIGQLQVGERILRIEPGRAITAPCGHYVTEVLDVKESHGEEFVIVRGGTHHLRTPAARGHDQPAQVVPMSGSTEPRVHGQTAQLVGQLCTPKDVLSRHAPLQGAGLGDRVVLSMAGAYAWNISHHDFLMHPHPTVRYLSGA</sequence>
<dbReference type="SUPFAM" id="SSF50621">
    <property type="entry name" value="Alanine racemase C-terminal domain-like"/>
    <property type="match status" value="1"/>
</dbReference>
<dbReference type="OrthoDB" id="9802241at2"/>
<feature type="region of interest" description="Disordered" evidence="5">
    <location>
        <begin position="301"/>
        <end position="323"/>
    </location>
</feature>
<evidence type="ECO:0008006" key="10">
    <source>
        <dbReference type="Google" id="ProtNLM"/>
    </source>
</evidence>
<dbReference type="InterPro" id="IPR029066">
    <property type="entry name" value="PLP-binding_barrel"/>
</dbReference>
<dbReference type="Gene3D" id="3.20.20.10">
    <property type="entry name" value="Alanine racemase"/>
    <property type="match status" value="1"/>
</dbReference>
<evidence type="ECO:0000256" key="1">
    <source>
        <dbReference type="ARBA" id="ARBA00001933"/>
    </source>
</evidence>
<keyword evidence="9" id="KW-1185">Reference proteome</keyword>
<feature type="active site" description="Proton donor" evidence="3">
    <location>
        <position position="336"/>
    </location>
</feature>
<dbReference type="InterPro" id="IPR000183">
    <property type="entry name" value="Orn/DAP/Arg_de-COase"/>
</dbReference>
<feature type="modified residue" description="N6-(pyridoxal phosphate)lysine" evidence="3">
    <location>
        <position position="48"/>
    </location>
</feature>
<dbReference type="EMBL" id="CP011112">
    <property type="protein sequence ID" value="AKU18234.1"/>
    <property type="molecule type" value="Genomic_DNA"/>
</dbReference>